<dbReference type="AlphaFoldDB" id="A0A9X4QSG7"/>
<comment type="caution">
    <text evidence="1">The sequence shown here is derived from an EMBL/GenBank/DDBJ whole genome shotgun (WGS) entry which is preliminary data.</text>
</comment>
<dbReference type="EMBL" id="JAPDIA010000003">
    <property type="protein sequence ID" value="MDG0809294.1"/>
    <property type="molecule type" value="Genomic_DNA"/>
</dbReference>
<accession>A0A9X4QSG7</accession>
<name>A0A9X4QSG7_9BACL</name>
<keyword evidence="2" id="KW-1185">Reference proteome</keyword>
<protein>
    <submittedName>
        <fullName evidence="1">Uncharacterized protein</fullName>
    </submittedName>
</protein>
<evidence type="ECO:0000313" key="1">
    <source>
        <dbReference type="EMBL" id="MDG0809294.1"/>
    </source>
</evidence>
<proteinExistence type="predicted"/>
<organism evidence="1 2">
    <name type="scientific">Cohnella rhizosphaerae</name>
    <dbReference type="NCBI Taxonomy" id="1457232"/>
    <lineage>
        <taxon>Bacteria</taxon>
        <taxon>Bacillati</taxon>
        <taxon>Bacillota</taxon>
        <taxon>Bacilli</taxon>
        <taxon>Bacillales</taxon>
        <taxon>Paenibacillaceae</taxon>
        <taxon>Cohnella</taxon>
    </lineage>
</organism>
<gene>
    <name evidence="1" type="ORF">OMP40_07805</name>
</gene>
<sequence>MAAGDLGVQADQAQSVKVERVVVGFFGRRFAEVALAESGAMIVIAEHDVHGRADQRRAFVEDRADVGVVRCVSFMRQVARDEHEVRRDVRVAEVEERLLDLLGKLELGEGALGARRVHVRVGQVDEFHAFHLQSASLVFEK</sequence>
<dbReference type="Proteomes" id="UP001153404">
    <property type="component" value="Unassembled WGS sequence"/>
</dbReference>
<evidence type="ECO:0000313" key="2">
    <source>
        <dbReference type="Proteomes" id="UP001153404"/>
    </source>
</evidence>
<reference evidence="1" key="1">
    <citation type="submission" date="2022-10" db="EMBL/GenBank/DDBJ databases">
        <title>Comparative genomic analysis of Cohnella hashimotonis sp. nov., isolated from the International Space Station.</title>
        <authorList>
            <person name="Simpson A."/>
            <person name="Venkateswaran K."/>
        </authorList>
    </citation>
    <scope>NUCLEOTIDE SEQUENCE</scope>
    <source>
        <strain evidence="1">DSM 28161</strain>
    </source>
</reference>